<dbReference type="Proteomes" id="UP000741013">
    <property type="component" value="Unassembled WGS sequence"/>
</dbReference>
<dbReference type="RefSeq" id="WP_209666715.1">
    <property type="nucleotide sequence ID" value="NZ_JAGGMS010000001.1"/>
</dbReference>
<dbReference type="CDD" id="cd00093">
    <property type="entry name" value="HTH_XRE"/>
    <property type="match status" value="1"/>
</dbReference>
<dbReference type="EMBL" id="JAGGMS010000001">
    <property type="protein sequence ID" value="MBP2183553.1"/>
    <property type="molecule type" value="Genomic_DNA"/>
</dbReference>
<dbReference type="InterPro" id="IPR001387">
    <property type="entry name" value="Cro/C1-type_HTH"/>
</dbReference>
<keyword evidence="3" id="KW-1185">Reference proteome</keyword>
<organism evidence="2 3">
    <name type="scientific">Amycolatopsis magusensis</name>
    <dbReference type="NCBI Taxonomy" id="882444"/>
    <lineage>
        <taxon>Bacteria</taxon>
        <taxon>Bacillati</taxon>
        <taxon>Actinomycetota</taxon>
        <taxon>Actinomycetes</taxon>
        <taxon>Pseudonocardiales</taxon>
        <taxon>Pseudonocardiaceae</taxon>
        <taxon>Amycolatopsis</taxon>
    </lineage>
</organism>
<evidence type="ECO:0000259" key="1">
    <source>
        <dbReference type="PROSITE" id="PS50943"/>
    </source>
</evidence>
<evidence type="ECO:0000313" key="2">
    <source>
        <dbReference type="EMBL" id="MBP2183553.1"/>
    </source>
</evidence>
<dbReference type="SUPFAM" id="SSF47413">
    <property type="entry name" value="lambda repressor-like DNA-binding domains"/>
    <property type="match status" value="1"/>
</dbReference>
<reference evidence="2 3" key="1">
    <citation type="submission" date="2021-03" db="EMBL/GenBank/DDBJ databases">
        <title>Sequencing the genomes of 1000 actinobacteria strains.</title>
        <authorList>
            <person name="Klenk H.-P."/>
        </authorList>
    </citation>
    <scope>NUCLEOTIDE SEQUENCE [LARGE SCALE GENOMIC DNA]</scope>
    <source>
        <strain evidence="2 3">DSM 45510</strain>
    </source>
</reference>
<feature type="domain" description="HTH cro/C1-type" evidence="1">
    <location>
        <begin position="30"/>
        <end position="82"/>
    </location>
</feature>
<dbReference type="InterPro" id="IPR010982">
    <property type="entry name" value="Lambda_DNA-bd_dom_sf"/>
</dbReference>
<evidence type="ECO:0000313" key="3">
    <source>
        <dbReference type="Proteomes" id="UP000741013"/>
    </source>
</evidence>
<comment type="caution">
    <text evidence="2">The sequence shown here is derived from an EMBL/GenBank/DDBJ whole genome shotgun (WGS) entry which is preliminary data.</text>
</comment>
<protein>
    <submittedName>
        <fullName evidence="2">Transcriptional regulator with XRE-family HTH domain</fullName>
    </submittedName>
</protein>
<gene>
    <name evidence="2" type="ORF">JOM49_005079</name>
</gene>
<proteinExistence type="predicted"/>
<accession>A0ABS4PW73</accession>
<dbReference type="PANTHER" id="PTHR35010">
    <property type="entry name" value="BLL4672 PROTEIN-RELATED"/>
    <property type="match status" value="1"/>
</dbReference>
<dbReference type="Pfam" id="PF13560">
    <property type="entry name" value="HTH_31"/>
    <property type="match status" value="1"/>
</dbReference>
<dbReference type="InterPro" id="IPR041413">
    <property type="entry name" value="MLTR_LBD"/>
</dbReference>
<dbReference type="PANTHER" id="PTHR35010:SF2">
    <property type="entry name" value="BLL4672 PROTEIN"/>
    <property type="match status" value="1"/>
</dbReference>
<dbReference type="Gene3D" id="3.30.450.180">
    <property type="match status" value="1"/>
</dbReference>
<sequence length="306" mass="33613">MSGTPLGEFLRARREAVQPRDVGLPEHGRRRVKGLRREEVAILAGVSSDYYMRLEQGRESSPSPQVVDAVARALRLDDAATAHLWLLVQPPEARVARRTEGLPVSPQLLQLMDGWTGSPAFVLGPALDILACNTMAAALHEGFATAENLARMVFLDPAGREFYQEWERAAHSCVAELRAAYGHDPDSPRIAEVVAELSEGSPEFAELWARHEVKPKTQEGKHLRHSHVGDLHILFSAFTVNGAPHQQLVVYQAEPASPTAEAFDRLRDRAVPGCVTPRKPATFIRPAHLGKLESVSKEDPEGAKQS</sequence>
<name>A0ABS4PW73_9PSEU</name>
<dbReference type="SMART" id="SM00530">
    <property type="entry name" value="HTH_XRE"/>
    <property type="match status" value="1"/>
</dbReference>
<dbReference type="PROSITE" id="PS50943">
    <property type="entry name" value="HTH_CROC1"/>
    <property type="match status" value="1"/>
</dbReference>
<dbReference type="Gene3D" id="1.10.260.40">
    <property type="entry name" value="lambda repressor-like DNA-binding domains"/>
    <property type="match status" value="1"/>
</dbReference>
<dbReference type="Pfam" id="PF17765">
    <property type="entry name" value="MLTR_LBD"/>
    <property type="match status" value="1"/>
</dbReference>